<dbReference type="AlphaFoldDB" id="A0A0R3PHA3"/>
<evidence type="ECO:0000313" key="4">
    <source>
        <dbReference type="Proteomes" id="UP000267027"/>
    </source>
</evidence>
<evidence type="ECO:0000313" key="5">
    <source>
        <dbReference type="WBParaSite" id="ACOC_0000373001-mRNA-1"/>
    </source>
</evidence>
<gene>
    <name evidence="3" type="ORF">ACOC_LOCUS3731</name>
</gene>
<keyword evidence="2" id="KW-1133">Transmembrane helix</keyword>
<accession>A0A0R3PHA3</accession>
<evidence type="ECO:0000256" key="1">
    <source>
        <dbReference type="SAM" id="MobiDB-lite"/>
    </source>
</evidence>
<organism evidence="5">
    <name type="scientific">Angiostrongylus costaricensis</name>
    <name type="common">Nematode worm</name>
    <dbReference type="NCBI Taxonomy" id="334426"/>
    <lineage>
        <taxon>Eukaryota</taxon>
        <taxon>Metazoa</taxon>
        <taxon>Ecdysozoa</taxon>
        <taxon>Nematoda</taxon>
        <taxon>Chromadorea</taxon>
        <taxon>Rhabditida</taxon>
        <taxon>Rhabditina</taxon>
        <taxon>Rhabditomorpha</taxon>
        <taxon>Strongyloidea</taxon>
        <taxon>Metastrongylidae</taxon>
        <taxon>Angiostrongylus</taxon>
    </lineage>
</organism>
<reference evidence="3 4" key="2">
    <citation type="submission" date="2018-11" db="EMBL/GenBank/DDBJ databases">
        <authorList>
            <consortium name="Pathogen Informatics"/>
        </authorList>
    </citation>
    <scope>NUCLEOTIDE SEQUENCE [LARGE SCALE GENOMIC DNA]</scope>
    <source>
        <strain evidence="3 4">Costa Rica</strain>
    </source>
</reference>
<evidence type="ECO:0000256" key="2">
    <source>
        <dbReference type="SAM" id="Phobius"/>
    </source>
</evidence>
<dbReference type="Proteomes" id="UP000267027">
    <property type="component" value="Unassembled WGS sequence"/>
</dbReference>
<keyword evidence="2" id="KW-0812">Transmembrane</keyword>
<name>A0A0R3PHA3_ANGCS</name>
<feature type="region of interest" description="Disordered" evidence="1">
    <location>
        <begin position="1"/>
        <end position="40"/>
    </location>
</feature>
<sequence>MGATVSLAKAAPRDSDITTTKDGGKRLSSDARSRVARPPHEAQTMAGNLRLSQMDHLLGEISGLFMWSWDFCFRCVLMTMVSVCVLFVKDFGEIKLLDVFSMRRFYFP</sequence>
<proteinExistence type="predicted"/>
<keyword evidence="2" id="KW-0472">Membrane</keyword>
<protein>
    <submittedName>
        <fullName evidence="3 5">Uncharacterized protein</fullName>
    </submittedName>
</protein>
<keyword evidence="4" id="KW-1185">Reference proteome</keyword>
<dbReference type="EMBL" id="UYYA01001339">
    <property type="protein sequence ID" value="VDM55316.1"/>
    <property type="molecule type" value="Genomic_DNA"/>
</dbReference>
<dbReference type="WBParaSite" id="ACOC_0000373001-mRNA-1">
    <property type="protein sequence ID" value="ACOC_0000373001-mRNA-1"/>
    <property type="gene ID" value="ACOC_0000373001"/>
</dbReference>
<evidence type="ECO:0000313" key="3">
    <source>
        <dbReference type="EMBL" id="VDM55316.1"/>
    </source>
</evidence>
<reference evidence="5" key="1">
    <citation type="submission" date="2017-02" db="UniProtKB">
        <authorList>
            <consortium name="WormBaseParasite"/>
        </authorList>
    </citation>
    <scope>IDENTIFICATION</scope>
</reference>
<feature type="compositionally biased region" description="Basic and acidic residues" evidence="1">
    <location>
        <begin position="22"/>
        <end position="33"/>
    </location>
</feature>
<feature type="transmembrane region" description="Helical" evidence="2">
    <location>
        <begin position="64"/>
        <end position="88"/>
    </location>
</feature>